<evidence type="ECO:0000313" key="6">
    <source>
        <dbReference type="Proteomes" id="UP000228987"/>
    </source>
</evidence>
<accession>A0A2A5CDN0</accession>
<proteinExistence type="inferred from homology"/>
<dbReference type="SUPFAM" id="SSF51182">
    <property type="entry name" value="RmlC-like cupins"/>
    <property type="match status" value="1"/>
</dbReference>
<dbReference type="PANTHER" id="PTHR13903">
    <property type="entry name" value="PIRIN-RELATED"/>
    <property type="match status" value="1"/>
</dbReference>
<evidence type="ECO:0000259" key="4">
    <source>
        <dbReference type="Pfam" id="PF05726"/>
    </source>
</evidence>
<name>A0A2A5CDN0_9GAMM</name>
<dbReference type="EMBL" id="NVWI01000005">
    <property type="protein sequence ID" value="PCJ41486.1"/>
    <property type="molecule type" value="Genomic_DNA"/>
</dbReference>
<feature type="domain" description="Pirin C-terminal" evidence="4">
    <location>
        <begin position="208"/>
        <end position="309"/>
    </location>
</feature>
<dbReference type="InterPro" id="IPR008778">
    <property type="entry name" value="Pirin_C_dom"/>
</dbReference>
<dbReference type="Gene3D" id="2.60.120.10">
    <property type="entry name" value="Jelly Rolls"/>
    <property type="match status" value="2"/>
</dbReference>
<comment type="caution">
    <text evidence="5">The sequence shown here is derived from an EMBL/GenBank/DDBJ whole genome shotgun (WGS) entry which is preliminary data.</text>
</comment>
<dbReference type="InterPro" id="IPR012093">
    <property type="entry name" value="Pirin"/>
</dbReference>
<comment type="similarity">
    <text evidence="1 2">Belongs to the pirin family.</text>
</comment>
<evidence type="ECO:0000256" key="2">
    <source>
        <dbReference type="RuleBase" id="RU003457"/>
    </source>
</evidence>
<reference evidence="6" key="1">
    <citation type="submission" date="2017-08" db="EMBL/GenBank/DDBJ databases">
        <title>A dynamic microbial community with high functional redundancy inhabits the cold, oxic subseafloor aquifer.</title>
        <authorList>
            <person name="Tully B.J."/>
            <person name="Wheat C.G."/>
            <person name="Glazer B.T."/>
            <person name="Huber J.A."/>
        </authorList>
    </citation>
    <scope>NUCLEOTIDE SEQUENCE [LARGE SCALE GENOMIC DNA]</scope>
</reference>
<evidence type="ECO:0000256" key="1">
    <source>
        <dbReference type="ARBA" id="ARBA00008416"/>
    </source>
</evidence>
<sequence>MSNAIISTQVLGLHWEVSDPFLFCAFHNDNFPKGNENLGPDASLAGRPIGQDFQLKDGWRMYHGQRVAGFPVHPHRGFETVSIVPVGLVDHADSMGAAGRYGNGDVQWLTTGKGVQHSEMFPLLNREANNPLLFFQIWLNLPAESKMADPHFAMFWDQEIPIYEAQDEAGNDIRIKVIAGEINGVKALTPPPDSWAARAESKVAIWLIDLAPGADWTLSAEEAGLNRRLYFYDGNNIQADGHTIAVNTGMHLNSDAGLNIKNTGEKPARFLLLQGKPIGEPVAQHGPFVMNTRSELEQAFSDYQKDQFGGWPWQDQDQVHGRRERFAIHEDGREEEPA</sequence>
<evidence type="ECO:0000259" key="3">
    <source>
        <dbReference type="Pfam" id="PF02678"/>
    </source>
</evidence>
<dbReference type="InterPro" id="IPR003829">
    <property type="entry name" value="Pirin_N_dom"/>
</dbReference>
<dbReference type="Pfam" id="PF02678">
    <property type="entry name" value="Pirin"/>
    <property type="match status" value="1"/>
</dbReference>
<organism evidence="5 6">
    <name type="scientific">SAR86 cluster bacterium</name>
    <dbReference type="NCBI Taxonomy" id="2030880"/>
    <lineage>
        <taxon>Bacteria</taxon>
        <taxon>Pseudomonadati</taxon>
        <taxon>Pseudomonadota</taxon>
        <taxon>Gammaproteobacteria</taxon>
        <taxon>SAR86 cluster</taxon>
    </lineage>
</organism>
<dbReference type="AlphaFoldDB" id="A0A2A5CDN0"/>
<dbReference type="InterPro" id="IPR014710">
    <property type="entry name" value="RmlC-like_jellyroll"/>
</dbReference>
<dbReference type="PANTHER" id="PTHR13903:SF8">
    <property type="entry name" value="PIRIN"/>
    <property type="match status" value="1"/>
</dbReference>
<feature type="domain" description="Pirin N-terminal" evidence="3">
    <location>
        <begin position="61"/>
        <end position="139"/>
    </location>
</feature>
<gene>
    <name evidence="5" type="ORF">COA71_07970</name>
</gene>
<evidence type="ECO:0000313" key="5">
    <source>
        <dbReference type="EMBL" id="PCJ41486.1"/>
    </source>
</evidence>
<dbReference type="Pfam" id="PF05726">
    <property type="entry name" value="Pirin_C"/>
    <property type="match status" value="1"/>
</dbReference>
<dbReference type="Proteomes" id="UP000228987">
    <property type="component" value="Unassembled WGS sequence"/>
</dbReference>
<protein>
    <submittedName>
        <fullName evidence="5">Pirin</fullName>
    </submittedName>
</protein>
<dbReference type="InterPro" id="IPR011051">
    <property type="entry name" value="RmlC_Cupin_sf"/>
</dbReference>